<dbReference type="SMART" id="SM00212">
    <property type="entry name" value="UBCc"/>
    <property type="match status" value="1"/>
</dbReference>
<dbReference type="PROSITE" id="PS50127">
    <property type="entry name" value="UBC_2"/>
    <property type="match status" value="1"/>
</dbReference>
<dbReference type="InterPro" id="IPR026992">
    <property type="entry name" value="DIOX_N"/>
</dbReference>
<dbReference type="InterPro" id="IPR044861">
    <property type="entry name" value="IPNS-like_FE2OG_OXY"/>
</dbReference>
<evidence type="ECO:0000313" key="3">
    <source>
        <dbReference type="Proteomes" id="UP000232875"/>
    </source>
</evidence>
<evidence type="ECO:0000313" key="2">
    <source>
        <dbReference type="EMBL" id="PKI85676.1"/>
    </source>
</evidence>
<dbReference type="InterPro" id="IPR016135">
    <property type="entry name" value="UBQ-conjugating_enzyme/RWD"/>
</dbReference>
<keyword evidence="3" id="KW-1185">Reference proteome</keyword>
<dbReference type="AlphaFoldDB" id="A0A2N1JGL0"/>
<protein>
    <recommendedName>
        <fullName evidence="1">UBC core domain-containing protein</fullName>
    </recommendedName>
</protein>
<dbReference type="CDD" id="cd23799">
    <property type="entry name" value="UBCc_UBE2J"/>
    <property type="match status" value="1"/>
</dbReference>
<accession>A0A2N1JGL0</accession>
<reference evidence="2 3" key="1">
    <citation type="submission" date="2017-10" db="EMBL/GenBank/DDBJ databases">
        <title>A novel species of cold-tolerant Malassezia isolated from bats.</title>
        <authorList>
            <person name="Lorch J.M."/>
            <person name="Palmer J.M."/>
            <person name="Vanderwolf K.J."/>
            <person name="Schmidt K.Z."/>
            <person name="Verant M.L."/>
            <person name="Weller T.J."/>
            <person name="Blehert D.S."/>
        </authorList>
    </citation>
    <scope>NUCLEOTIDE SEQUENCE [LARGE SCALE GENOMIC DNA]</scope>
    <source>
        <strain evidence="2 3">NWHC:44797-103</strain>
    </source>
</reference>
<dbReference type="Pfam" id="PF03171">
    <property type="entry name" value="2OG-FeII_Oxy"/>
    <property type="match status" value="1"/>
</dbReference>
<dbReference type="InterPro" id="IPR050231">
    <property type="entry name" value="Iron_ascorbate_oxido_reductase"/>
</dbReference>
<gene>
    <name evidence="2" type="ORF">MVES_000704</name>
</gene>
<sequence>MLTRSDGHGTDLYRAVAYPPPFPSFAMTTELVQIPAWTPPAETKKEDLDWAPLHTLDLSKIQGEDFDQVPQDVVEQVGEAFSKDGFMYAVNHGLTHEQVLRQFAIGQYAFNNVSEEEKKRCVADMVNAGSFVGYKPMGHWQLQGVKDRIEQLNFGSQTFTPAKRERFPVQMQSLMDEIHEFARYNHDVILRKVLAVLSLVLKLPVQTLWNLSADHEKGLDLLRYALYRTPPKEDDTTLNGVRLQGHTDFNSVSILWSQPITSLEVLMPDDVWRTVRYRPNAIVLNMGDAIHFLSGGFLKPTIHRVVAPPEDQAHYDRLGLFYFALFNDDVELKPLTDSPVVRKAHESRNFWDECKRNGLPIPTAGEWERMRVRAYGQGGQKKGSDGHDHVKIAGVDVTLYNDTKNSNKRAHINSSQPITRIMSELKELGEDKDSGYAAHPSEDNIFEWHFTLRGPQNTEFERGVYHGKILLPTEYPFRPPDVVFLTPNGRWEVNTKICLTFTGFHEEFWQPAWGIRTALLGLQSLMASKADESAAGAVVMAPEDREELAEQYVNIADLLRSSAWTCNVCQVQNHALLAHKHAIDENEAIKAPVSSESEAAAEDHVRLKDERARGCEYVCDAIYELARVSLCARAGAHTYA</sequence>
<dbReference type="SUPFAM" id="SSF54495">
    <property type="entry name" value="UBC-like"/>
    <property type="match status" value="1"/>
</dbReference>
<dbReference type="STRING" id="2020962.A0A2N1JGL0"/>
<proteinExistence type="predicted"/>
<dbReference type="Gene3D" id="2.60.120.330">
    <property type="entry name" value="B-lactam Antibiotic, Isopenicillin N Synthase, Chain"/>
    <property type="match status" value="1"/>
</dbReference>
<dbReference type="Proteomes" id="UP000232875">
    <property type="component" value="Unassembled WGS sequence"/>
</dbReference>
<name>A0A2N1JGL0_9BASI</name>
<dbReference type="InterPro" id="IPR000608">
    <property type="entry name" value="UBC"/>
</dbReference>
<organism evidence="2 3">
    <name type="scientific">Malassezia vespertilionis</name>
    <dbReference type="NCBI Taxonomy" id="2020962"/>
    <lineage>
        <taxon>Eukaryota</taxon>
        <taxon>Fungi</taxon>
        <taxon>Dikarya</taxon>
        <taxon>Basidiomycota</taxon>
        <taxon>Ustilaginomycotina</taxon>
        <taxon>Malasseziomycetes</taxon>
        <taxon>Malasseziales</taxon>
        <taxon>Malasseziaceae</taxon>
        <taxon>Malassezia</taxon>
    </lineage>
</organism>
<dbReference type="SUPFAM" id="SSF51197">
    <property type="entry name" value="Clavaminate synthase-like"/>
    <property type="match status" value="1"/>
</dbReference>
<dbReference type="OrthoDB" id="406156at2759"/>
<evidence type="ECO:0000259" key="1">
    <source>
        <dbReference type="PROSITE" id="PS50127"/>
    </source>
</evidence>
<dbReference type="PANTHER" id="PTHR47990">
    <property type="entry name" value="2-OXOGLUTARATE (2OG) AND FE(II)-DEPENDENT OXYGENASE SUPERFAMILY PROTEIN-RELATED"/>
    <property type="match status" value="1"/>
</dbReference>
<dbReference type="Pfam" id="PF00179">
    <property type="entry name" value="UQ_con"/>
    <property type="match status" value="1"/>
</dbReference>
<dbReference type="InterPro" id="IPR027443">
    <property type="entry name" value="IPNS-like_sf"/>
</dbReference>
<dbReference type="PRINTS" id="PR00682">
    <property type="entry name" value="IPNSYNTHASE"/>
</dbReference>
<dbReference type="EMBL" id="KZ454987">
    <property type="protein sequence ID" value="PKI85676.1"/>
    <property type="molecule type" value="Genomic_DNA"/>
</dbReference>
<feature type="domain" description="UBC core" evidence="1">
    <location>
        <begin position="416"/>
        <end position="565"/>
    </location>
</feature>
<dbReference type="Pfam" id="PF14226">
    <property type="entry name" value="DIOX_N"/>
    <property type="match status" value="1"/>
</dbReference>
<dbReference type="Gene3D" id="3.10.110.10">
    <property type="entry name" value="Ubiquitin Conjugating Enzyme"/>
    <property type="match status" value="1"/>
</dbReference>